<dbReference type="GO" id="GO:0009089">
    <property type="term" value="P:lysine biosynthetic process via diaminopimelate"/>
    <property type="evidence" value="ECO:0007669"/>
    <property type="project" value="TreeGrafter"/>
</dbReference>
<evidence type="ECO:0000256" key="8">
    <source>
        <dbReference type="ARBA" id="ARBA00022840"/>
    </source>
</evidence>
<organism evidence="12 13">
    <name type="scientific">Yeguia hominis</name>
    <dbReference type="NCBI Taxonomy" id="2763662"/>
    <lineage>
        <taxon>Bacteria</taxon>
        <taxon>Bacillati</taxon>
        <taxon>Bacillota</taxon>
        <taxon>Clostridia</taxon>
        <taxon>Eubacteriales</taxon>
        <taxon>Yeguiaceae</taxon>
        <taxon>Yeguia</taxon>
    </lineage>
</organism>
<dbReference type="EC" id="2.7.2.4" evidence="4"/>
<dbReference type="InterPro" id="IPR002912">
    <property type="entry name" value="ACT_dom"/>
</dbReference>
<dbReference type="GO" id="GO:0005829">
    <property type="term" value="C:cytosol"/>
    <property type="evidence" value="ECO:0007669"/>
    <property type="project" value="TreeGrafter"/>
</dbReference>
<proteinExistence type="inferred from homology"/>
<comment type="catalytic activity">
    <reaction evidence="10">
        <text>L-aspartate + ATP = 4-phospho-L-aspartate + ADP</text>
        <dbReference type="Rhea" id="RHEA:23776"/>
        <dbReference type="ChEBI" id="CHEBI:29991"/>
        <dbReference type="ChEBI" id="CHEBI:30616"/>
        <dbReference type="ChEBI" id="CHEBI:57535"/>
        <dbReference type="ChEBI" id="CHEBI:456216"/>
        <dbReference type="EC" id="2.7.2.4"/>
    </reaction>
</comment>
<dbReference type="AlphaFoldDB" id="A0A926D9G6"/>
<dbReference type="Gene3D" id="3.30.70.260">
    <property type="match status" value="2"/>
</dbReference>
<keyword evidence="8" id="KW-0067">ATP-binding</keyword>
<evidence type="ECO:0000256" key="3">
    <source>
        <dbReference type="ARBA" id="ARBA00010122"/>
    </source>
</evidence>
<dbReference type="Pfam" id="PF22468">
    <property type="entry name" value="ACT_9"/>
    <property type="match status" value="1"/>
</dbReference>
<keyword evidence="7" id="KW-0418">Kinase</keyword>
<feature type="domain" description="ACT" evidence="11">
    <location>
        <begin position="16"/>
        <end position="98"/>
    </location>
</feature>
<gene>
    <name evidence="12" type="ORF">IAG03_07810</name>
</gene>
<comment type="pathway">
    <text evidence="1">Amino-acid biosynthesis; L-methionine biosynthesis via de novo pathway; L-homoserine from L-aspartate: step 1/3.</text>
</comment>
<dbReference type="GO" id="GO:0009090">
    <property type="term" value="P:homoserine biosynthetic process"/>
    <property type="evidence" value="ECO:0007669"/>
    <property type="project" value="TreeGrafter"/>
</dbReference>
<evidence type="ECO:0000256" key="4">
    <source>
        <dbReference type="ARBA" id="ARBA00013059"/>
    </source>
</evidence>
<evidence type="ECO:0000256" key="1">
    <source>
        <dbReference type="ARBA" id="ARBA00004986"/>
    </source>
</evidence>
<dbReference type="InterPro" id="IPR054352">
    <property type="entry name" value="ACT_Aspartokinase"/>
</dbReference>
<evidence type="ECO:0000256" key="10">
    <source>
        <dbReference type="ARBA" id="ARBA00047872"/>
    </source>
</evidence>
<reference evidence="12" key="1">
    <citation type="submission" date="2020-08" db="EMBL/GenBank/DDBJ databases">
        <title>Genome public.</title>
        <authorList>
            <person name="Liu C."/>
            <person name="Sun Q."/>
        </authorList>
    </citation>
    <scope>NUCLEOTIDE SEQUENCE</scope>
    <source>
        <strain evidence="12">NSJ-40</strain>
    </source>
</reference>
<dbReference type="GO" id="GO:0004072">
    <property type="term" value="F:aspartate kinase activity"/>
    <property type="evidence" value="ECO:0007669"/>
    <property type="project" value="UniProtKB-EC"/>
</dbReference>
<evidence type="ECO:0000256" key="2">
    <source>
        <dbReference type="ARBA" id="ARBA00005139"/>
    </source>
</evidence>
<evidence type="ECO:0000313" key="13">
    <source>
        <dbReference type="Proteomes" id="UP000651482"/>
    </source>
</evidence>
<dbReference type="PANTHER" id="PTHR21499">
    <property type="entry name" value="ASPARTATE KINASE"/>
    <property type="match status" value="1"/>
</dbReference>
<comment type="pathway">
    <text evidence="2">Amino-acid biosynthesis; L-threonine biosynthesis; L-threonine from L-aspartate: step 1/5.</text>
</comment>
<dbReference type="RefSeq" id="WP_249319563.1">
    <property type="nucleotide sequence ID" value="NZ_JACRSN010000010.1"/>
</dbReference>
<sequence length="152" mass="15799">MDTTYTLSTVSEITLVTLQGCSSDVTYLSKILQMIAEKGVNVDMISLSPSQGTSAAISITIADADLGALLPLIPVINKQPGINTIISSGNCKISVYDPRMKDTPGVAAKIFQAAASVNTDIRIVNTSEVEVSILVTQADAIDAAQSIEAALA</sequence>
<dbReference type="InterPro" id="IPR045865">
    <property type="entry name" value="ACT-like_dom_sf"/>
</dbReference>
<dbReference type="Proteomes" id="UP000651482">
    <property type="component" value="Unassembled WGS sequence"/>
</dbReference>
<keyword evidence="9" id="KW-0028">Amino-acid biosynthesis</keyword>
<evidence type="ECO:0000256" key="5">
    <source>
        <dbReference type="ARBA" id="ARBA00022679"/>
    </source>
</evidence>
<dbReference type="CDD" id="cd04891">
    <property type="entry name" value="ACT_AK-LysC-DapG-like_1"/>
    <property type="match status" value="1"/>
</dbReference>
<evidence type="ECO:0000256" key="7">
    <source>
        <dbReference type="ARBA" id="ARBA00022777"/>
    </source>
</evidence>
<evidence type="ECO:0000256" key="6">
    <source>
        <dbReference type="ARBA" id="ARBA00022741"/>
    </source>
</evidence>
<comment type="similarity">
    <text evidence="3">Belongs to the aspartokinase family.</text>
</comment>
<evidence type="ECO:0000313" key="12">
    <source>
        <dbReference type="EMBL" id="MBC8533908.1"/>
    </source>
</evidence>
<keyword evidence="13" id="KW-1185">Reference proteome</keyword>
<keyword evidence="6" id="KW-0547">Nucleotide-binding</keyword>
<name>A0A926D9G6_9FIRM</name>
<keyword evidence="5" id="KW-0808">Transferase</keyword>
<dbReference type="PROSITE" id="PS51671">
    <property type="entry name" value="ACT"/>
    <property type="match status" value="1"/>
</dbReference>
<evidence type="ECO:0000256" key="9">
    <source>
        <dbReference type="ARBA" id="ARBA00023154"/>
    </source>
</evidence>
<dbReference type="SUPFAM" id="SSF55021">
    <property type="entry name" value="ACT-like"/>
    <property type="match status" value="2"/>
</dbReference>
<protein>
    <recommendedName>
        <fullName evidence="4">aspartate kinase</fullName>
        <ecNumber evidence="4">2.7.2.4</ecNumber>
    </recommendedName>
</protein>
<dbReference type="GO" id="GO:0005524">
    <property type="term" value="F:ATP binding"/>
    <property type="evidence" value="ECO:0007669"/>
    <property type="project" value="UniProtKB-KW"/>
</dbReference>
<accession>A0A926D9G6</accession>
<dbReference type="PANTHER" id="PTHR21499:SF3">
    <property type="entry name" value="ASPARTOKINASE"/>
    <property type="match status" value="1"/>
</dbReference>
<dbReference type="EMBL" id="JACRSN010000010">
    <property type="protein sequence ID" value="MBC8533908.1"/>
    <property type="molecule type" value="Genomic_DNA"/>
</dbReference>
<comment type="caution">
    <text evidence="12">The sequence shown here is derived from an EMBL/GenBank/DDBJ whole genome shotgun (WGS) entry which is preliminary data.</text>
</comment>
<evidence type="ECO:0000259" key="11">
    <source>
        <dbReference type="PROSITE" id="PS51671"/>
    </source>
</evidence>
<keyword evidence="9" id="KW-0457">Lysine biosynthesis</keyword>